<comment type="caution">
    <text evidence="1">The sequence shown here is derived from an EMBL/GenBank/DDBJ whole genome shotgun (WGS) entry which is preliminary data.</text>
</comment>
<gene>
    <name evidence="1" type="ORF">KP509_03G035300</name>
</gene>
<reference evidence="1" key="1">
    <citation type="submission" date="2021-08" db="EMBL/GenBank/DDBJ databases">
        <title>WGS assembly of Ceratopteris richardii.</title>
        <authorList>
            <person name="Marchant D.B."/>
            <person name="Chen G."/>
            <person name="Jenkins J."/>
            <person name="Shu S."/>
            <person name="Leebens-Mack J."/>
            <person name="Grimwood J."/>
            <person name="Schmutz J."/>
            <person name="Soltis P."/>
            <person name="Soltis D."/>
            <person name="Chen Z.-H."/>
        </authorList>
    </citation>
    <scope>NUCLEOTIDE SEQUENCE</scope>
    <source>
        <strain evidence="1">Whitten #5841</strain>
        <tissue evidence="1">Leaf</tissue>
    </source>
</reference>
<evidence type="ECO:0000313" key="2">
    <source>
        <dbReference type="Proteomes" id="UP000825935"/>
    </source>
</evidence>
<keyword evidence="2" id="KW-1185">Reference proteome</keyword>
<dbReference type="AlphaFoldDB" id="A0A8T2UYX1"/>
<dbReference type="EMBL" id="CM035408">
    <property type="protein sequence ID" value="KAH7441377.1"/>
    <property type="molecule type" value="Genomic_DNA"/>
</dbReference>
<organism evidence="1 2">
    <name type="scientific">Ceratopteris richardii</name>
    <name type="common">Triangle waterfern</name>
    <dbReference type="NCBI Taxonomy" id="49495"/>
    <lineage>
        <taxon>Eukaryota</taxon>
        <taxon>Viridiplantae</taxon>
        <taxon>Streptophyta</taxon>
        <taxon>Embryophyta</taxon>
        <taxon>Tracheophyta</taxon>
        <taxon>Polypodiopsida</taxon>
        <taxon>Polypodiidae</taxon>
        <taxon>Polypodiales</taxon>
        <taxon>Pteridineae</taxon>
        <taxon>Pteridaceae</taxon>
        <taxon>Parkerioideae</taxon>
        <taxon>Ceratopteris</taxon>
    </lineage>
</organism>
<protein>
    <submittedName>
        <fullName evidence="1">Uncharacterized protein</fullName>
    </submittedName>
</protein>
<accession>A0A8T2UYX1</accession>
<dbReference type="Proteomes" id="UP000825935">
    <property type="component" value="Chromosome 3"/>
</dbReference>
<dbReference type="OrthoDB" id="10494507at2759"/>
<name>A0A8T2UYX1_CERRI</name>
<proteinExistence type="predicted"/>
<sequence>MNEWDNLNLTLYSPLVNWKSPNCCGSLSIQRQVSYNLLEDSPGLFGEDYGADALSLMQQLSQQTATAYMEAEKLLSSESRKEGQVSVTGGSIGKENNVMSFDKQIGDGLCSPGSLLVDMSSWSLPSVPTPGHGESSHLIYAKSSDLPSPSLYLLRECR</sequence>
<evidence type="ECO:0000313" key="1">
    <source>
        <dbReference type="EMBL" id="KAH7441377.1"/>
    </source>
</evidence>